<keyword evidence="5" id="KW-1185">Reference proteome</keyword>
<keyword evidence="1" id="KW-1133">Transmembrane helix</keyword>
<dbReference type="KEGG" id="mbah:HYN46_03090"/>
<dbReference type="AlphaFoldDB" id="A0A345P3T3"/>
<dbReference type="Proteomes" id="UP000253940">
    <property type="component" value="Chromosome"/>
</dbReference>
<protein>
    <submittedName>
        <fullName evidence="4">TPM domain-containing protein</fullName>
    </submittedName>
</protein>
<dbReference type="OrthoDB" id="9810918at2"/>
<keyword evidence="2" id="KW-0732">Signal</keyword>
<evidence type="ECO:0000256" key="2">
    <source>
        <dbReference type="SAM" id="SignalP"/>
    </source>
</evidence>
<proteinExistence type="predicted"/>
<dbReference type="PANTHER" id="PTHR30373:SF2">
    <property type="entry name" value="UPF0603 PROTEIN YGCG"/>
    <property type="match status" value="1"/>
</dbReference>
<organism evidence="4 5">
    <name type="scientific">Aquirhabdus parva</name>
    <dbReference type="NCBI Taxonomy" id="2283318"/>
    <lineage>
        <taxon>Bacteria</taxon>
        <taxon>Pseudomonadati</taxon>
        <taxon>Pseudomonadota</taxon>
        <taxon>Gammaproteobacteria</taxon>
        <taxon>Moraxellales</taxon>
        <taxon>Moraxellaceae</taxon>
        <taxon>Aquirhabdus</taxon>
    </lineage>
</organism>
<name>A0A345P3T3_9GAMM</name>
<dbReference type="RefSeq" id="WP_114898052.1">
    <property type="nucleotide sequence ID" value="NZ_CP031222.1"/>
</dbReference>
<evidence type="ECO:0000313" key="5">
    <source>
        <dbReference type="Proteomes" id="UP000253940"/>
    </source>
</evidence>
<evidence type="ECO:0000313" key="4">
    <source>
        <dbReference type="EMBL" id="AXI01942.1"/>
    </source>
</evidence>
<accession>A0A345P3T3</accession>
<dbReference type="InterPro" id="IPR007621">
    <property type="entry name" value="TPM_dom"/>
</dbReference>
<sequence>MNARAFATSSLMRLYLLLLVMFVSMIGQSNAWAAEDDADAVIATQVAKTTALKPLKELVATPLATTAASAPVASTASTPAAVDAGGGFLTLPTLNAPVIDQAGALSAAENQQISDKLRAIHSAGRAQVGLILVKTTQGETIFDYAGRVFSAWKLGDAARDNGLLIVVAVQDRKMQILTGYGLEGIIPDVIASRIIREQITPQFKTGNYAAGLNAGIDRIDGILQQDPETAKAAADQLKAEQQAIRSGQQGNVVSGSLILILLVLVVVGQFTQMIFGRVLNSTGLAAAGVGVGLFSGLGLASSLLLGGGVFILLLVGILPFLNILLSMSGRGGGGSGGGGYGGGGGSFGGGGASGSW</sequence>
<feature type="transmembrane region" description="Helical" evidence="1">
    <location>
        <begin position="303"/>
        <end position="325"/>
    </location>
</feature>
<dbReference type="Gene3D" id="3.10.310.50">
    <property type="match status" value="1"/>
</dbReference>
<dbReference type="PANTHER" id="PTHR30373">
    <property type="entry name" value="UPF0603 PROTEIN YGCG"/>
    <property type="match status" value="1"/>
</dbReference>
<dbReference type="Pfam" id="PF04536">
    <property type="entry name" value="TPM_phosphatase"/>
    <property type="match status" value="1"/>
</dbReference>
<feature type="signal peptide" evidence="2">
    <location>
        <begin position="1"/>
        <end position="33"/>
    </location>
</feature>
<keyword evidence="1" id="KW-0812">Transmembrane</keyword>
<evidence type="ECO:0000256" key="1">
    <source>
        <dbReference type="SAM" id="Phobius"/>
    </source>
</evidence>
<feature type="domain" description="TPM" evidence="3">
    <location>
        <begin position="98"/>
        <end position="220"/>
    </location>
</feature>
<feature type="chain" id="PRO_5016798838" evidence="2">
    <location>
        <begin position="34"/>
        <end position="356"/>
    </location>
</feature>
<dbReference type="EMBL" id="CP031222">
    <property type="protein sequence ID" value="AXI01942.1"/>
    <property type="molecule type" value="Genomic_DNA"/>
</dbReference>
<reference evidence="4 5" key="1">
    <citation type="submission" date="2018-07" db="EMBL/GenBank/DDBJ databases">
        <title>Genome sequencing of Moraxellaceae gen. HYN0046.</title>
        <authorList>
            <person name="Kim M."/>
            <person name="Yi H."/>
        </authorList>
    </citation>
    <scope>NUCLEOTIDE SEQUENCE [LARGE SCALE GENOMIC DNA]</scope>
    <source>
        <strain evidence="4 5">HYN0046</strain>
    </source>
</reference>
<gene>
    <name evidence="4" type="ORF">HYN46_03090</name>
</gene>
<keyword evidence="1" id="KW-0472">Membrane</keyword>
<evidence type="ECO:0000259" key="3">
    <source>
        <dbReference type="Pfam" id="PF04536"/>
    </source>
</evidence>
<feature type="transmembrane region" description="Helical" evidence="1">
    <location>
        <begin position="252"/>
        <end position="271"/>
    </location>
</feature>